<keyword evidence="1" id="KW-0472">Membrane</keyword>
<feature type="transmembrane region" description="Helical" evidence="1">
    <location>
        <begin position="363"/>
        <end position="396"/>
    </location>
</feature>
<evidence type="ECO:0000256" key="1">
    <source>
        <dbReference type="SAM" id="Phobius"/>
    </source>
</evidence>
<protein>
    <submittedName>
        <fullName evidence="2">Uncharacterized protein</fullName>
    </submittedName>
</protein>
<dbReference type="AlphaFoldDB" id="A0A9Q4KPX6"/>
<comment type="caution">
    <text evidence="2">The sequence shown here is derived from an EMBL/GenBank/DDBJ whole genome shotgun (WGS) entry which is preliminary data.</text>
</comment>
<dbReference type="RefSeq" id="WP_274924771.1">
    <property type="nucleotide sequence ID" value="NZ_JAKELO010000002.1"/>
</dbReference>
<evidence type="ECO:0000313" key="3">
    <source>
        <dbReference type="Proteomes" id="UP001143747"/>
    </source>
</evidence>
<evidence type="ECO:0000313" key="2">
    <source>
        <dbReference type="EMBL" id="MDE4908135.1"/>
    </source>
</evidence>
<keyword evidence="1" id="KW-1133">Transmembrane helix</keyword>
<dbReference type="Proteomes" id="UP001143747">
    <property type="component" value="Unassembled WGS sequence"/>
</dbReference>
<keyword evidence="3" id="KW-1185">Reference proteome</keyword>
<feature type="transmembrane region" description="Helical" evidence="1">
    <location>
        <begin position="21"/>
        <end position="44"/>
    </location>
</feature>
<dbReference type="EMBL" id="JAKELO010000002">
    <property type="protein sequence ID" value="MDE4908135.1"/>
    <property type="molecule type" value="Genomic_DNA"/>
</dbReference>
<feature type="transmembrane region" description="Helical" evidence="1">
    <location>
        <begin position="290"/>
        <end position="318"/>
    </location>
</feature>
<feature type="transmembrane region" description="Helical" evidence="1">
    <location>
        <begin position="258"/>
        <end position="278"/>
    </location>
</feature>
<organism evidence="2 3">
    <name type="scientific">Methanogenium marinum</name>
    <dbReference type="NCBI Taxonomy" id="348610"/>
    <lineage>
        <taxon>Archaea</taxon>
        <taxon>Methanobacteriati</taxon>
        <taxon>Methanobacteriota</taxon>
        <taxon>Stenosarchaea group</taxon>
        <taxon>Methanomicrobia</taxon>
        <taxon>Methanomicrobiales</taxon>
        <taxon>Methanomicrobiaceae</taxon>
        <taxon>Methanogenium</taxon>
    </lineage>
</organism>
<gene>
    <name evidence="2" type="ORF">L0665_05870</name>
</gene>
<keyword evidence="1" id="KW-0812">Transmembrane</keyword>
<accession>A0A9Q4KPX6</accession>
<proteinExistence type="predicted"/>
<sequence length="402" mass="42630">MTEKETQEMMRSVFETNNNAKVSLPTAGFLILAGLLILGSFLILPAAAHVPLTSGDNTHIDDAFPVTDPTKSWVIYGDLAGAGDVRYYQMEMVAGDELRLSLFTPEGTAAFVPGLVVMGPGLSSSGTPPSFVEMPHPDEEHHEEDIPLDDTMDMLHAEDGHETSEEPAIYGTVVIEGTMPAGADFEPFTPSALYPAAAYSQQVTAPGTWYVAVYAPETSASGGNFGLAVGYREEFTFSEWLLVPFSVIGIHRWEGQSWVTILGPLLLTVIAGFGLLFWQGRRERKTGTTIVGPFGWLAVTAGLFYLGTGMMLLVQTLLALSKAGMTGGAILPAVYIAVAILSGGFAIRIGLRSTGWGSKTNGISMIAVGIVGLFMWAGLLVGPVCAFAAGAGAIVYGKKRPE</sequence>
<name>A0A9Q4KPX6_9EURY</name>
<reference evidence="2" key="1">
    <citation type="submission" date="2022-01" db="EMBL/GenBank/DDBJ databases">
        <title>Draft genome of Methanogenium marinum DSM 15558.</title>
        <authorList>
            <person name="Chen S.-C."/>
            <person name="You Y.-T."/>
        </authorList>
    </citation>
    <scope>NUCLEOTIDE SEQUENCE</scope>
    <source>
        <strain evidence="2">DSM 15558</strain>
    </source>
</reference>
<feature type="transmembrane region" description="Helical" evidence="1">
    <location>
        <begin position="330"/>
        <end position="351"/>
    </location>
</feature>